<proteinExistence type="predicted"/>
<sequence length="97" mass="10679">PPPPPPPPDPFEVLSLQLRLGLLADQLRTLENDPQVYARARRLIAVRAAYDALLVEACRMAGVEVDDEDVATVDGGPGSEGERFREEIELAARGWSW</sequence>
<dbReference type="Proteomes" id="UP000019753">
    <property type="component" value="Unassembled WGS sequence"/>
</dbReference>
<accession>A0A021VLB8</accession>
<gene>
    <name evidence="1" type="ORF">N866_14810</name>
</gene>
<evidence type="ECO:0000313" key="2">
    <source>
        <dbReference type="Proteomes" id="UP000019753"/>
    </source>
</evidence>
<comment type="caution">
    <text evidence="1">The sequence shown here is derived from an EMBL/GenBank/DDBJ whole genome shotgun (WGS) entry which is preliminary data.</text>
</comment>
<dbReference type="EMBL" id="AXCW01000437">
    <property type="protein sequence ID" value="EYR61873.1"/>
    <property type="molecule type" value="Genomic_DNA"/>
</dbReference>
<name>A0A021VLB8_9CELL</name>
<organism evidence="1 2">
    <name type="scientific">Actinotalea ferrariae CF5-4</name>
    <dbReference type="NCBI Taxonomy" id="948458"/>
    <lineage>
        <taxon>Bacteria</taxon>
        <taxon>Bacillati</taxon>
        <taxon>Actinomycetota</taxon>
        <taxon>Actinomycetes</taxon>
        <taxon>Micrococcales</taxon>
        <taxon>Cellulomonadaceae</taxon>
        <taxon>Actinotalea</taxon>
    </lineage>
</organism>
<feature type="non-terminal residue" evidence="1">
    <location>
        <position position="1"/>
    </location>
</feature>
<keyword evidence="2" id="KW-1185">Reference proteome</keyword>
<protein>
    <submittedName>
        <fullName evidence="1">Uncharacterized protein</fullName>
    </submittedName>
</protein>
<reference evidence="1 2" key="1">
    <citation type="submission" date="2014-01" db="EMBL/GenBank/DDBJ databases">
        <title>Actinotalea ferrariae CF5-4.</title>
        <authorList>
            <person name="Chen F."/>
            <person name="Li Y."/>
            <person name="Wang G."/>
        </authorList>
    </citation>
    <scope>NUCLEOTIDE SEQUENCE [LARGE SCALE GENOMIC DNA]</scope>
    <source>
        <strain evidence="1 2">CF5-4</strain>
    </source>
</reference>
<evidence type="ECO:0000313" key="1">
    <source>
        <dbReference type="EMBL" id="EYR61873.1"/>
    </source>
</evidence>
<dbReference type="AlphaFoldDB" id="A0A021VLB8"/>